<gene>
    <name evidence="1" type="ORF">NU09_2708</name>
</gene>
<reference evidence="1 2" key="1">
    <citation type="submission" date="2014-12" db="EMBL/GenBank/DDBJ databases">
        <title>Genome sequence of Flavobacterium beibuense RSKm HC5.</title>
        <authorList>
            <person name="Kim J.F."/>
            <person name="Song J.Y."/>
            <person name="Kwak M.-J."/>
            <person name="Lee S.-W."/>
        </authorList>
    </citation>
    <scope>NUCLEOTIDE SEQUENCE [LARGE SCALE GENOMIC DNA]</scope>
    <source>
        <strain evidence="1 2">RSKm HC5</strain>
    </source>
</reference>
<dbReference type="OrthoDB" id="881763at2"/>
<protein>
    <submittedName>
        <fullName evidence="1">Putative lipoprotein</fullName>
    </submittedName>
</protein>
<name>A0A444W7M1_9FLAO</name>
<keyword evidence="2" id="KW-1185">Reference proteome</keyword>
<comment type="caution">
    <text evidence="1">The sequence shown here is derived from an EMBL/GenBank/DDBJ whole genome shotgun (WGS) entry which is preliminary data.</text>
</comment>
<accession>A0A444W7M1</accession>
<evidence type="ECO:0000313" key="2">
    <source>
        <dbReference type="Proteomes" id="UP000289775"/>
    </source>
</evidence>
<dbReference type="Proteomes" id="UP000289775">
    <property type="component" value="Unassembled WGS sequence"/>
</dbReference>
<organism evidence="1 2">
    <name type="scientific">Flavobacterium beibuense</name>
    <dbReference type="NCBI Taxonomy" id="657326"/>
    <lineage>
        <taxon>Bacteria</taxon>
        <taxon>Pseudomonadati</taxon>
        <taxon>Bacteroidota</taxon>
        <taxon>Flavobacteriia</taxon>
        <taxon>Flavobacteriales</taxon>
        <taxon>Flavobacteriaceae</taxon>
        <taxon>Flavobacterium</taxon>
    </lineage>
</organism>
<dbReference type="AlphaFoldDB" id="A0A444W7M1"/>
<dbReference type="EMBL" id="JUIW01000009">
    <property type="protein sequence ID" value="RYJ41783.1"/>
    <property type="molecule type" value="Genomic_DNA"/>
</dbReference>
<proteinExistence type="predicted"/>
<keyword evidence="1" id="KW-0449">Lipoprotein</keyword>
<evidence type="ECO:0000313" key="1">
    <source>
        <dbReference type="EMBL" id="RYJ41783.1"/>
    </source>
</evidence>
<sequence>MYIQSENLSITEGSTYILKKIEDGNAYSGIAYIISPTEYYNSFTDDEFTGELTITKFDMENYIVSGTFWFDVQHPVTGERVKIRDGRFDAQFGL</sequence>
<dbReference type="RefSeq" id="WP_129751795.1">
    <property type="nucleotide sequence ID" value="NZ_JUIW01000009.1"/>
</dbReference>